<dbReference type="OrthoDB" id="9880037at2"/>
<dbReference type="InterPro" id="IPR024311">
    <property type="entry name" value="Lipocalin-like"/>
</dbReference>
<evidence type="ECO:0000259" key="2">
    <source>
        <dbReference type="Pfam" id="PF13648"/>
    </source>
</evidence>
<dbReference type="Proteomes" id="UP000011135">
    <property type="component" value="Unassembled WGS sequence"/>
</dbReference>
<reference evidence="3 4" key="1">
    <citation type="submission" date="2012-12" db="EMBL/GenBank/DDBJ databases">
        <title>Genome assembly of Fulvivirga imtechensis AK7.</title>
        <authorList>
            <person name="Nupur N."/>
            <person name="Khatri I."/>
            <person name="Kumar R."/>
            <person name="Subramanian S."/>
            <person name="Pinnaka A."/>
        </authorList>
    </citation>
    <scope>NUCLEOTIDE SEQUENCE [LARGE SCALE GENOMIC DNA]</scope>
    <source>
        <strain evidence="3 4">AK7</strain>
    </source>
</reference>
<name>L8K0D7_9BACT</name>
<feature type="signal peptide" evidence="1">
    <location>
        <begin position="1"/>
        <end position="27"/>
    </location>
</feature>
<feature type="domain" description="Lipocalin-like" evidence="2">
    <location>
        <begin position="40"/>
        <end position="130"/>
    </location>
</feature>
<dbReference type="STRING" id="1237149.C900_04251"/>
<proteinExistence type="predicted"/>
<evidence type="ECO:0000256" key="1">
    <source>
        <dbReference type="SAM" id="SignalP"/>
    </source>
</evidence>
<dbReference type="RefSeq" id="WP_009577980.1">
    <property type="nucleotide sequence ID" value="NZ_AMZN01000006.1"/>
</dbReference>
<sequence>MNFLKRRSLWGMLLVLLVAVTTLGCKNDDDDDEVSTEKLLIGTWTALGVERVNCTSADDNGTVTLDCPDFCLVLTVNSDGTYEDVYTDSGDITTTTGKYTVSGDTITICDDHDADCTSVTFTLSGDTLVITNLEEDSGCDVVLTYTRN</sequence>
<dbReference type="Pfam" id="PF13648">
    <property type="entry name" value="Lipocalin_4"/>
    <property type="match status" value="1"/>
</dbReference>
<feature type="chain" id="PRO_5003993592" description="Lipocalin-like domain-containing protein" evidence="1">
    <location>
        <begin position="28"/>
        <end position="148"/>
    </location>
</feature>
<accession>L8K0D7</accession>
<comment type="caution">
    <text evidence="3">The sequence shown here is derived from an EMBL/GenBank/DDBJ whole genome shotgun (WGS) entry which is preliminary data.</text>
</comment>
<gene>
    <name evidence="3" type="ORF">C900_04251</name>
</gene>
<dbReference type="PROSITE" id="PS51257">
    <property type="entry name" value="PROKAR_LIPOPROTEIN"/>
    <property type="match status" value="1"/>
</dbReference>
<evidence type="ECO:0000313" key="3">
    <source>
        <dbReference type="EMBL" id="ELR73399.1"/>
    </source>
</evidence>
<evidence type="ECO:0000313" key="4">
    <source>
        <dbReference type="Proteomes" id="UP000011135"/>
    </source>
</evidence>
<dbReference type="AlphaFoldDB" id="L8K0D7"/>
<protein>
    <recommendedName>
        <fullName evidence="2">Lipocalin-like domain-containing protein</fullName>
    </recommendedName>
</protein>
<organism evidence="3 4">
    <name type="scientific">Fulvivirga imtechensis AK7</name>
    <dbReference type="NCBI Taxonomy" id="1237149"/>
    <lineage>
        <taxon>Bacteria</taxon>
        <taxon>Pseudomonadati</taxon>
        <taxon>Bacteroidota</taxon>
        <taxon>Cytophagia</taxon>
        <taxon>Cytophagales</taxon>
        <taxon>Fulvivirgaceae</taxon>
        <taxon>Fulvivirga</taxon>
    </lineage>
</organism>
<keyword evidence="1" id="KW-0732">Signal</keyword>
<keyword evidence="4" id="KW-1185">Reference proteome</keyword>
<dbReference type="EMBL" id="AMZN01000006">
    <property type="protein sequence ID" value="ELR73399.1"/>
    <property type="molecule type" value="Genomic_DNA"/>
</dbReference>